<evidence type="ECO:0000313" key="2">
    <source>
        <dbReference type="EMBL" id="KAG9396336.1"/>
    </source>
</evidence>
<protein>
    <submittedName>
        <fullName evidence="2">CDK-activating kinase assembly factor MAT1</fullName>
    </submittedName>
</protein>
<reference evidence="2" key="1">
    <citation type="submission" date="2021-05" db="EMBL/GenBank/DDBJ databases">
        <title>A free-living protist that lacks canonical eukaryotic 1 DNA replication and segregation systems.</title>
        <authorList>
            <person name="Salas-Leiva D.E."/>
            <person name="Tromer E.C."/>
            <person name="Curtis B.A."/>
            <person name="Jerlstrom-Hultqvist J."/>
            <person name="Kolisko M."/>
            <person name="Yi Z."/>
            <person name="Salas-Leiva J.S."/>
            <person name="Gallot-Lavallee L."/>
            <person name="Kops G.J.P.L."/>
            <person name="Archibald J.M."/>
            <person name="Simpson A.G.B."/>
            <person name="Roger A.J."/>
        </authorList>
    </citation>
    <scope>NUCLEOTIDE SEQUENCE</scope>
    <source>
        <strain evidence="2">BICM</strain>
    </source>
</reference>
<dbReference type="OrthoDB" id="5963at2759"/>
<keyword evidence="2" id="KW-0808">Transferase</keyword>
<keyword evidence="2" id="KW-0418">Kinase</keyword>
<accession>A0A8J6C091</accession>
<feature type="region of interest" description="Disordered" evidence="1">
    <location>
        <begin position="210"/>
        <end position="240"/>
    </location>
</feature>
<sequence length="240" mass="27474">MKLLISKCGHIRVCDDCKQKAGGSGQFCDACNDYKTYTTFVYQQYEDPELERDENFRKIIEKALLLDETFFETIDDYDDFLASREEIILNSQRSSKYDYRQKIDMLIQILAGGPGSETKDVKNAIESNQRKNEDLKSAISNRRPETLTAQARGEAKPIIEKRGRHIEMTSRPMQTLHVSNPAMRAVTLQYSKPKVKAVVEPEKNEPVVRKMPVTEPGVKREPESESELEVGDMAELDDMM</sequence>
<dbReference type="AlphaFoldDB" id="A0A8J6C091"/>
<proteinExistence type="predicted"/>
<dbReference type="GO" id="GO:0016301">
    <property type="term" value="F:kinase activity"/>
    <property type="evidence" value="ECO:0007669"/>
    <property type="project" value="UniProtKB-KW"/>
</dbReference>
<keyword evidence="3" id="KW-1185">Reference proteome</keyword>
<organism evidence="2 3">
    <name type="scientific">Carpediemonas membranifera</name>
    <dbReference type="NCBI Taxonomy" id="201153"/>
    <lineage>
        <taxon>Eukaryota</taxon>
        <taxon>Metamonada</taxon>
        <taxon>Carpediemonas-like organisms</taxon>
        <taxon>Carpediemonas</taxon>
    </lineage>
</organism>
<evidence type="ECO:0000313" key="3">
    <source>
        <dbReference type="Proteomes" id="UP000717585"/>
    </source>
</evidence>
<dbReference type="Proteomes" id="UP000717585">
    <property type="component" value="Unassembled WGS sequence"/>
</dbReference>
<dbReference type="EMBL" id="JAHDYR010000006">
    <property type="protein sequence ID" value="KAG9396336.1"/>
    <property type="molecule type" value="Genomic_DNA"/>
</dbReference>
<evidence type="ECO:0000256" key="1">
    <source>
        <dbReference type="SAM" id="MobiDB-lite"/>
    </source>
</evidence>
<comment type="caution">
    <text evidence="2">The sequence shown here is derived from an EMBL/GenBank/DDBJ whole genome shotgun (WGS) entry which is preliminary data.</text>
</comment>
<gene>
    <name evidence="2" type="ORF">J8273_2067</name>
</gene>
<feature type="compositionally biased region" description="Acidic residues" evidence="1">
    <location>
        <begin position="224"/>
        <end position="240"/>
    </location>
</feature>
<name>A0A8J6C091_9EUKA</name>